<protein>
    <submittedName>
        <fullName evidence="3">HNH endonuclease</fullName>
    </submittedName>
</protein>
<organism evidence="3 4">
    <name type="scientific">Vreelandella populi</name>
    <dbReference type="NCBI Taxonomy" id="2498858"/>
    <lineage>
        <taxon>Bacteria</taxon>
        <taxon>Pseudomonadati</taxon>
        <taxon>Pseudomonadota</taxon>
        <taxon>Gammaproteobacteria</taxon>
        <taxon>Oceanospirillales</taxon>
        <taxon>Halomonadaceae</taxon>
        <taxon>Vreelandella</taxon>
    </lineage>
</organism>
<dbReference type="OrthoDB" id="5292295at2"/>
<comment type="caution">
    <text evidence="3">The sequence shown here is derived from an EMBL/GenBank/DDBJ whole genome shotgun (WGS) entry which is preliminary data.</text>
</comment>
<feature type="domain" description="HNH nuclease" evidence="2">
    <location>
        <begin position="52"/>
        <end position="106"/>
    </location>
</feature>
<name>A0A3S0ZBV7_9GAMM</name>
<dbReference type="EMBL" id="RZHD01000010">
    <property type="protein sequence ID" value="RUR43356.1"/>
    <property type="molecule type" value="Genomic_DNA"/>
</dbReference>
<keyword evidence="3" id="KW-0378">Hydrolase</keyword>
<dbReference type="PANTHER" id="PTHR33877:SF1">
    <property type="entry name" value="TYPE IV METHYL-DIRECTED RESTRICTION ENZYME ECOKMCRA"/>
    <property type="match status" value="1"/>
</dbReference>
<dbReference type="Gene3D" id="1.10.30.50">
    <property type="match status" value="1"/>
</dbReference>
<dbReference type="GO" id="GO:0008270">
    <property type="term" value="F:zinc ion binding"/>
    <property type="evidence" value="ECO:0007669"/>
    <property type="project" value="InterPro"/>
</dbReference>
<dbReference type="CDD" id="cd00085">
    <property type="entry name" value="HNHc"/>
    <property type="match status" value="1"/>
</dbReference>
<dbReference type="AlphaFoldDB" id="A0A3S0ZBV7"/>
<dbReference type="GO" id="GO:0004519">
    <property type="term" value="F:endonuclease activity"/>
    <property type="evidence" value="ECO:0007669"/>
    <property type="project" value="UniProtKB-KW"/>
</dbReference>
<feature type="region of interest" description="Disordered" evidence="1">
    <location>
        <begin position="34"/>
        <end position="56"/>
    </location>
</feature>
<keyword evidence="3" id="KW-0540">Nuclease</keyword>
<evidence type="ECO:0000256" key="1">
    <source>
        <dbReference type="SAM" id="MobiDB-lite"/>
    </source>
</evidence>
<dbReference type="InterPro" id="IPR052892">
    <property type="entry name" value="NA-targeting_endonuclease"/>
</dbReference>
<reference evidence="3 4" key="1">
    <citation type="submission" date="2018-12" db="EMBL/GenBank/DDBJ databases">
        <title>three novel Halomonas strain isolated from plants.</title>
        <authorList>
            <person name="Sun C."/>
        </authorList>
    </citation>
    <scope>NUCLEOTIDE SEQUENCE [LARGE SCALE GENOMIC DNA]</scope>
    <source>
        <strain evidence="3 4">RC</strain>
    </source>
</reference>
<dbReference type="InterPro" id="IPR002711">
    <property type="entry name" value="HNH"/>
</dbReference>
<gene>
    <name evidence="3" type="ORF">ELY37_16700</name>
</gene>
<dbReference type="SMART" id="SM00507">
    <property type="entry name" value="HNHc"/>
    <property type="match status" value="1"/>
</dbReference>
<keyword evidence="4" id="KW-1185">Reference proteome</keyword>
<keyword evidence="3" id="KW-0255">Endonuclease</keyword>
<evidence type="ECO:0000313" key="3">
    <source>
        <dbReference type="EMBL" id="RUR43356.1"/>
    </source>
</evidence>
<dbReference type="PANTHER" id="PTHR33877">
    <property type="entry name" value="SLL1193 PROTEIN"/>
    <property type="match status" value="1"/>
</dbReference>
<dbReference type="Pfam" id="PF01844">
    <property type="entry name" value="HNH"/>
    <property type="match status" value="1"/>
</dbReference>
<evidence type="ECO:0000313" key="4">
    <source>
        <dbReference type="Proteomes" id="UP000286912"/>
    </source>
</evidence>
<sequence>MPVSPPRPCRAPMCAGKTTHKHGFCDKHADQAVAWKKSPSTKRDRGGRPWRRKRQQILRRDKGLCQPCLKQGFFTPAVEVDHVVNIASGGTNSDDNLQAICEPCHKAKTLEEARRGRGTDA</sequence>
<proteinExistence type="predicted"/>
<dbReference type="GO" id="GO:0003676">
    <property type="term" value="F:nucleic acid binding"/>
    <property type="evidence" value="ECO:0007669"/>
    <property type="project" value="InterPro"/>
</dbReference>
<accession>A0A3S0ZBV7</accession>
<dbReference type="InterPro" id="IPR003615">
    <property type="entry name" value="HNH_nuc"/>
</dbReference>
<evidence type="ECO:0000259" key="2">
    <source>
        <dbReference type="SMART" id="SM00507"/>
    </source>
</evidence>
<dbReference type="Proteomes" id="UP000286912">
    <property type="component" value="Unassembled WGS sequence"/>
</dbReference>